<name>A0A809SDD2_9PROT</name>
<reference evidence="2" key="1">
    <citation type="submission" date="2019-11" db="EMBL/GenBank/DDBJ databases">
        <title>Isolation and characterization of a novel species in the genus Sulfuriferula.</title>
        <authorList>
            <person name="Mochizuki J."/>
            <person name="Kojima H."/>
            <person name="Fukui M."/>
        </authorList>
    </citation>
    <scope>NUCLEOTIDE SEQUENCE [LARGE SCALE GENOMIC DNA]</scope>
    <source>
        <strain evidence="2">SGTM</strain>
    </source>
</reference>
<dbReference type="Proteomes" id="UP000463939">
    <property type="component" value="Chromosome"/>
</dbReference>
<sequence length="351" mass="39500">MTAYAQEHPQAEGATKTTSLEYTYAEDYDWTTVPPEALLRDEFAVFSVGRGDFDQALQILSETSWLDAAYLAERIFSTEELQAYVDQHAATIPVVSDEEKIQGVVAYRRTPAEGLRELLARRLMREGKFAQAIPYFYAGPMAQDELGNPVKGNPSQWAKAYMASLILAQHTHDKLEKARAWYAAANMAREHGMEILGYELDPDDAFADGSYQLDYTSFVPKNAFVFFAGEYLNKVDALSKVEQKRFQGFNLVSPSERQRFASTTPTIDKRFHYRYIAVQEAQKTAALLPVKSQAYASVLCNATGWILSGDDKLAQSLYHQYVKHGAQFPWAAHFGHKCPEPDFTALQTGRT</sequence>
<keyword evidence="2" id="KW-1185">Reference proteome</keyword>
<evidence type="ECO:0000313" key="1">
    <source>
        <dbReference type="EMBL" id="BBP00497.1"/>
    </source>
</evidence>
<evidence type="ECO:0000313" key="2">
    <source>
        <dbReference type="Proteomes" id="UP000463939"/>
    </source>
</evidence>
<dbReference type="RefSeq" id="WP_162084427.1">
    <property type="nucleotide sequence ID" value="NZ_AP021881.1"/>
</dbReference>
<organism evidence="1 2">
    <name type="scientific">Sulfuriferula nivalis</name>
    <dbReference type="NCBI Taxonomy" id="2675298"/>
    <lineage>
        <taxon>Bacteria</taxon>
        <taxon>Pseudomonadati</taxon>
        <taxon>Pseudomonadota</taxon>
        <taxon>Betaproteobacteria</taxon>
        <taxon>Nitrosomonadales</taxon>
        <taxon>Sulfuricellaceae</taxon>
        <taxon>Sulfuriferula</taxon>
    </lineage>
</organism>
<dbReference type="AlphaFoldDB" id="A0A809SDD2"/>
<dbReference type="EMBL" id="AP021881">
    <property type="protein sequence ID" value="BBP00497.1"/>
    <property type="molecule type" value="Genomic_DNA"/>
</dbReference>
<protein>
    <submittedName>
        <fullName evidence="1">Uncharacterized protein</fullName>
    </submittedName>
</protein>
<proteinExistence type="predicted"/>
<gene>
    <name evidence="1" type="ORF">SFSGTM_12050</name>
</gene>
<dbReference type="KEGG" id="sniv:SFSGTM_12050"/>
<accession>A0A809SDD2</accession>